<name>A0A2T2NDD3_CORCC</name>
<proteinExistence type="predicted"/>
<organism evidence="2 3">
    <name type="scientific">Corynespora cassiicola Philippines</name>
    <dbReference type="NCBI Taxonomy" id="1448308"/>
    <lineage>
        <taxon>Eukaryota</taxon>
        <taxon>Fungi</taxon>
        <taxon>Dikarya</taxon>
        <taxon>Ascomycota</taxon>
        <taxon>Pezizomycotina</taxon>
        <taxon>Dothideomycetes</taxon>
        <taxon>Pleosporomycetidae</taxon>
        <taxon>Pleosporales</taxon>
        <taxon>Corynesporascaceae</taxon>
        <taxon>Corynespora</taxon>
    </lineage>
</organism>
<dbReference type="EMBL" id="KZ678140">
    <property type="protein sequence ID" value="PSN63236.1"/>
    <property type="molecule type" value="Genomic_DNA"/>
</dbReference>
<feature type="compositionally biased region" description="Basic and acidic residues" evidence="1">
    <location>
        <begin position="258"/>
        <end position="268"/>
    </location>
</feature>
<dbReference type="AlphaFoldDB" id="A0A2T2NDD3"/>
<evidence type="ECO:0000313" key="2">
    <source>
        <dbReference type="EMBL" id="PSN63236.1"/>
    </source>
</evidence>
<feature type="compositionally biased region" description="Low complexity" evidence="1">
    <location>
        <begin position="60"/>
        <end position="104"/>
    </location>
</feature>
<feature type="region of interest" description="Disordered" evidence="1">
    <location>
        <begin position="207"/>
        <end position="268"/>
    </location>
</feature>
<keyword evidence="3" id="KW-1185">Reference proteome</keyword>
<feature type="compositionally biased region" description="Basic and acidic residues" evidence="1">
    <location>
        <begin position="233"/>
        <end position="247"/>
    </location>
</feature>
<protein>
    <submittedName>
        <fullName evidence="2">Uncharacterized protein</fullName>
    </submittedName>
</protein>
<gene>
    <name evidence="2" type="ORF">BS50DRAFT_577014</name>
</gene>
<sequence length="268" mass="28408">MALAAHKRARMELSNFLLRVEGSELDEGEEGPAREGTAWERLLHDDDDALDGGGGGTSSGAGADAGHAALTILPPYSTSTPSAAPQTLPKRSLSLLSPLSPSFDHSSHPPKRQRKEDDPRARRLTFHPSVVFRPQTDYRPSEAFQRTDKQNYVPGRNAPGPAADGAPSAFLDTSGHSLGASRFYLQKKTKRGWVSTAQAEGEDRVFAGLGEGGEGGEEGTSGHAVGERVPPVHGERDGAKAGVEKPKGVGLETGSDVLNERRQTLGDE</sequence>
<feature type="compositionally biased region" description="Basic and acidic residues" evidence="1">
    <location>
        <begin position="31"/>
        <end position="44"/>
    </location>
</feature>
<dbReference type="OrthoDB" id="3800892at2759"/>
<evidence type="ECO:0000313" key="3">
    <source>
        <dbReference type="Proteomes" id="UP000240883"/>
    </source>
</evidence>
<evidence type="ECO:0000256" key="1">
    <source>
        <dbReference type="SAM" id="MobiDB-lite"/>
    </source>
</evidence>
<feature type="region of interest" description="Disordered" evidence="1">
    <location>
        <begin position="20"/>
        <end position="173"/>
    </location>
</feature>
<accession>A0A2T2NDD3</accession>
<dbReference type="Proteomes" id="UP000240883">
    <property type="component" value="Unassembled WGS sequence"/>
</dbReference>
<reference evidence="2 3" key="1">
    <citation type="journal article" date="2018" name="Front. Microbiol.">
        <title>Genome-Wide Analysis of Corynespora cassiicola Leaf Fall Disease Putative Effectors.</title>
        <authorList>
            <person name="Lopez D."/>
            <person name="Ribeiro S."/>
            <person name="Label P."/>
            <person name="Fumanal B."/>
            <person name="Venisse J.S."/>
            <person name="Kohler A."/>
            <person name="de Oliveira R.R."/>
            <person name="Labutti K."/>
            <person name="Lipzen A."/>
            <person name="Lail K."/>
            <person name="Bauer D."/>
            <person name="Ohm R.A."/>
            <person name="Barry K.W."/>
            <person name="Spatafora J."/>
            <person name="Grigoriev I.V."/>
            <person name="Martin F.M."/>
            <person name="Pujade-Renaud V."/>
        </authorList>
    </citation>
    <scope>NUCLEOTIDE SEQUENCE [LARGE SCALE GENOMIC DNA]</scope>
    <source>
        <strain evidence="2 3">Philippines</strain>
    </source>
</reference>
<feature type="compositionally biased region" description="Low complexity" evidence="1">
    <location>
        <begin position="154"/>
        <end position="169"/>
    </location>
</feature>